<organism evidence="1 2">
    <name type="scientific">Xylella fastidiosa subsp. multiplex</name>
    <dbReference type="NCBI Taxonomy" id="644357"/>
    <lineage>
        <taxon>Bacteria</taxon>
        <taxon>Pseudomonadati</taxon>
        <taxon>Pseudomonadota</taxon>
        <taxon>Gammaproteobacteria</taxon>
        <taxon>Lysobacterales</taxon>
        <taxon>Lysobacteraceae</taxon>
        <taxon>Xylella</taxon>
    </lineage>
</organism>
<evidence type="ECO:0000313" key="2">
    <source>
        <dbReference type="Proteomes" id="UP000474061"/>
    </source>
</evidence>
<comment type="caution">
    <text evidence="1">The sequence shown here is derived from an EMBL/GenBank/DDBJ whole genome shotgun (WGS) entry which is preliminary data.</text>
</comment>
<dbReference type="AlphaFoldDB" id="A0A9Q4QS81"/>
<protein>
    <submittedName>
        <fullName evidence="1">Uncharacterized protein</fullName>
    </submittedName>
</protein>
<sequence length="103" mass="10671">MRELNVVELSLVAGAGAPEHSWWDDFKNWLRPSMQASISPEGGGGGGFDGTKIAIECMNHGGSFQGSSFNTSVSAGVGGRPGASASVNIGYSSASCIMPQRRH</sequence>
<dbReference type="RefSeq" id="WP_076613235.1">
    <property type="nucleotide sequence ID" value="NZ_CP052853.1"/>
</dbReference>
<dbReference type="Proteomes" id="UP000474061">
    <property type="component" value="Unassembled WGS sequence"/>
</dbReference>
<reference evidence="1" key="1">
    <citation type="submission" date="2019-05" db="EMBL/GenBank/DDBJ databases">
        <authorList>
            <person name="Castillo A."/>
            <person name="Giampetruzzi A."/>
            <person name="Landa B."/>
            <person name="Saponari M."/>
            <person name="Almeida R.P.P."/>
            <person name="Moralejo E."/>
            <person name="Marco-Noales E."/>
            <person name="Velasco-Amo M.P."/>
            <person name="Roman-Ecija M."/>
            <person name="Navarro I."/>
            <person name="Monterde A."/>
            <person name="Barbe S."/>
        </authorList>
    </citation>
    <scope>NUCLEOTIDE SEQUENCE</scope>
    <source>
        <strain evidence="1">XYL1981</strain>
    </source>
</reference>
<accession>A0A9Q4QS81</accession>
<gene>
    <name evidence="1" type="ORF">FG476_03965</name>
</gene>
<dbReference type="EMBL" id="VDCJ01000335">
    <property type="protein sequence ID" value="MRU23261.1"/>
    <property type="molecule type" value="Genomic_DNA"/>
</dbReference>
<evidence type="ECO:0000313" key="1">
    <source>
        <dbReference type="EMBL" id="MRU23261.1"/>
    </source>
</evidence>
<reference evidence="1" key="2">
    <citation type="journal article" date="2020" name="Appl. Environ. Microbiol.">
        <title>Multiple intercontinental introductions associated with the emergence of a plant pathogen in Europe.</title>
        <authorList>
            <person name="Landa B.B."/>
            <person name="Castillo A.I."/>
            <person name="Giampetruzzi A."/>
            <person name="Kahn A."/>
            <person name="Roman-Ecija M."/>
            <person name="Velasco-Amo M.P."/>
            <person name="Navas-Cortes J.A."/>
            <person name="Marco-Noales E."/>
            <person name="Barbe S."/>
            <person name="Moralejo E."/>
            <person name="Coletta-Filho H.D."/>
            <person name="Saldarelli P."/>
            <person name="Saponari M."/>
            <person name="Almeida R.P.P."/>
        </authorList>
    </citation>
    <scope>NUCLEOTIDE SEQUENCE</scope>
    <source>
        <strain evidence="1">XYL1981</strain>
    </source>
</reference>
<proteinExistence type="predicted"/>
<name>A0A9Q4QS81_XYLFS</name>